<protein>
    <submittedName>
        <fullName evidence="9">MFS family permease</fullName>
    </submittedName>
</protein>
<feature type="transmembrane region" description="Helical" evidence="7">
    <location>
        <begin position="294"/>
        <end position="316"/>
    </location>
</feature>
<gene>
    <name evidence="9" type="ORF">J2S08_000089</name>
</gene>
<evidence type="ECO:0000256" key="3">
    <source>
        <dbReference type="ARBA" id="ARBA00022475"/>
    </source>
</evidence>
<dbReference type="InterPro" id="IPR036259">
    <property type="entry name" value="MFS_trans_sf"/>
</dbReference>
<dbReference type="InterPro" id="IPR001958">
    <property type="entry name" value="Tet-R_TetA/multi-R_MdtG-like"/>
</dbReference>
<evidence type="ECO:0000256" key="6">
    <source>
        <dbReference type="ARBA" id="ARBA00023136"/>
    </source>
</evidence>
<evidence type="ECO:0000256" key="2">
    <source>
        <dbReference type="ARBA" id="ARBA00022448"/>
    </source>
</evidence>
<keyword evidence="4 7" id="KW-0812">Transmembrane</keyword>
<keyword evidence="2" id="KW-0813">Transport</keyword>
<keyword evidence="3" id="KW-1003">Cell membrane</keyword>
<dbReference type="RefSeq" id="WP_307225584.1">
    <property type="nucleotide sequence ID" value="NZ_JAUSTT010000001.1"/>
</dbReference>
<feature type="domain" description="Major facilitator superfamily (MFS) profile" evidence="8">
    <location>
        <begin position="12"/>
        <end position="416"/>
    </location>
</feature>
<feature type="transmembrane region" description="Helical" evidence="7">
    <location>
        <begin position="78"/>
        <end position="98"/>
    </location>
</feature>
<organism evidence="9 10">
    <name type="scientific">Bacillus chungangensis</name>
    <dbReference type="NCBI Taxonomy" id="587633"/>
    <lineage>
        <taxon>Bacteria</taxon>
        <taxon>Bacillati</taxon>
        <taxon>Bacillota</taxon>
        <taxon>Bacilli</taxon>
        <taxon>Bacillales</taxon>
        <taxon>Bacillaceae</taxon>
        <taxon>Bacillus</taxon>
    </lineage>
</organism>
<keyword evidence="10" id="KW-1185">Reference proteome</keyword>
<dbReference type="InterPro" id="IPR011701">
    <property type="entry name" value="MFS"/>
</dbReference>
<evidence type="ECO:0000313" key="9">
    <source>
        <dbReference type="EMBL" id="MDQ0174258.1"/>
    </source>
</evidence>
<dbReference type="EMBL" id="JAUSTT010000001">
    <property type="protein sequence ID" value="MDQ0174258.1"/>
    <property type="molecule type" value="Genomic_DNA"/>
</dbReference>
<keyword evidence="5 7" id="KW-1133">Transmembrane helix</keyword>
<feature type="transmembrane region" description="Helical" evidence="7">
    <location>
        <begin position="143"/>
        <end position="163"/>
    </location>
</feature>
<comment type="subcellular location">
    <subcellularLocation>
        <location evidence="1">Cell membrane</location>
        <topology evidence="1">Multi-pass membrane protein</topology>
    </subcellularLocation>
</comment>
<evidence type="ECO:0000256" key="5">
    <source>
        <dbReference type="ARBA" id="ARBA00022989"/>
    </source>
</evidence>
<evidence type="ECO:0000256" key="1">
    <source>
        <dbReference type="ARBA" id="ARBA00004651"/>
    </source>
</evidence>
<evidence type="ECO:0000313" key="10">
    <source>
        <dbReference type="Proteomes" id="UP001223586"/>
    </source>
</evidence>
<accession>A0ABT9WM76</accession>
<feature type="transmembrane region" description="Helical" evidence="7">
    <location>
        <begin position="223"/>
        <end position="243"/>
    </location>
</feature>
<dbReference type="PROSITE" id="PS50850">
    <property type="entry name" value="MFS"/>
    <property type="match status" value="1"/>
</dbReference>
<dbReference type="Gene3D" id="1.20.1250.20">
    <property type="entry name" value="MFS general substrate transporter like domains"/>
    <property type="match status" value="1"/>
</dbReference>
<feature type="transmembrane region" description="Helical" evidence="7">
    <location>
        <begin position="47"/>
        <end position="66"/>
    </location>
</feature>
<feature type="transmembrane region" description="Helical" evidence="7">
    <location>
        <begin position="322"/>
        <end position="347"/>
    </location>
</feature>
<dbReference type="CDD" id="cd06173">
    <property type="entry name" value="MFS_MefA_like"/>
    <property type="match status" value="1"/>
</dbReference>
<name>A0ABT9WM76_9BACI</name>
<dbReference type="Proteomes" id="UP001223586">
    <property type="component" value="Unassembled WGS sequence"/>
</dbReference>
<keyword evidence="6 7" id="KW-0472">Membrane</keyword>
<proteinExistence type="predicted"/>
<dbReference type="InterPro" id="IPR020846">
    <property type="entry name" value="MFS_dom"/>
</dbReference>
<evidence type="ECO:0000259" key="8">
    <source>
        <dbReference type="PROSITE" id="PS50850"/>
    </source>
</evidence>
<dbReference type="SUPFAM" id="SSF103473">
    <property type="entry name" value="MFS general substrate transporter"/>
    <property type="match status" value="1"/>
</dbReference>
<feature type="transmembrane region" description="Helical" evidence="7">
    <location>
        <begin position="104"/>
        <end position="122"/>
    </location>
</feature>
<feature type="transmembrane region" description="Helical" evidence="7">
    <location>
        <begin position="387"/>
        <end position="411"/>
    </location>
</feature>
<feature type="transmembrane region" description="Helical" evidence="7">
    <location>
        <begin position="12"/>
        <end position="35"/>
    </location>
</feature>
<sequence>MQNNDTALFNRNFILVVIGQVVSILGSALLRFALSTYVLDLTGRADIFAALLAISTIPSIILSPIGGAIADRFNRRNLMILFDFTSSAVVLSFVFFLLAGNASVILIGIVMVLLGIISAMYQPAVQASIPVLTKEDNLEKANGIVNGVGALSNLAGPVLGGVLYSMVGIYVLVIVSCVAFFLSAIMEIFIKMPFSKREQNDHIVPTLFKDMKSGFIYVLKQPYILKAMILAAVLNLFLTPFFLVGTPYMMRVTLQSSDAMYGISLGIIQFSSILGALTIGIFAKKMKITNLYRWLILISILILPMALAVSPLIVRLGYFPSFILFFLCAIPIVMAMTIVSIFVITIVQKQTPNDLLGKVMAIITAVAQCAAPIGQILYGALFEAFSLSVYFPILIMFAMMLLISAAAKVMLRNEEVIA</sequence>
<dbReference type="PANTHER" id="PTHR43266:SF9">
    <property type="entry name" value="PERMEASE, MAJOR FACILITATOR SUPERFAMILY-RELATED"/>
    <property type="match status" value="1"/>
</dbReference>
<reference evidence="9 10" key="1">
    <citation type="submission" date="2023-07" db="EMBL/GenBank/DDBJ databases">
        <title>Genomic Encyclopedia of Type Strains, Phase IV (KMG-IV): sequencing the most valuable type-strain genomes for metagenomic binning, comparative biology and taxonomic classification.</title>
        <authorList>
            <person name="Goeker M."/>
        </authorList>
    </citation>
    <scope>NUCLEOTIDE SEQUENCE [LARGE SCALE GENOMIC DNA]</scope>
    <source>
        <strain evidence="9 10">DSM 23837</strain>
    </source>
</reference>
<evidence type="ECO:0000256" key="4">
    <source>
        <dbReference type="ARBA" id="ARBA00022692"/>
    </source>
</evidence>
<comment type="caution">
    <text evidence="9">The sequence shown here is derived from an EMBL/GenBank/DDBJ whole genome shotgun (WGS) entry which is preliminary data.</text>
</comment>
<evidence type="ECO:0000256" key="7">
    <source>
        <dbReference type="SAM" id="Phobius"/>
    </source>
</evidence>
<feature type="transmembrane region" description="Helical" evidence="7">
    <location>
        <begin position="169"/>
        <end position="190"/>
    </location>
</feature>
<dbReference type="Pfam" id="PF07690">
    <property type="entry name" value="MFS_1"/>
    <property type="match status" value="1"/>
</dbReference>
<feature type="transmembrane region" description="Helical" evidence="7">
    <location>
        <begin position="359"/>
        <end position="381"/>
    </location>
</feature>
<dbReference type="PRINTS" id="PR01035">
    <property type="entry name" value="TCRTETA"/>
</dbReference>
<dbReference type="PANTHER" id="PTHR43266">
    <property type="entry name" value="MACROLIDE-EFFLUX PROTEIN"/>
    <property type="match status" value="1"/>
</dbReference>
<feature type="transmembrane region" description="Helical" evidence="7">
    <location>
        <begin position="263"/>
        <end position="282"/>
    </location>
</feature>